<dbReference type="PIRSF" id="PIRSF002741">
    <property type="entry name" value="MppA"/>
    <property type="match status" value="1"/>
</dbReference>
<dbReference type="SUPFAM" id="SSF53850">
    <property type="entry name" value="Periplasmic binding protein-like II"/>
    <property type="match status" value="1"/>
</dbReference>
<keyword evidence="2" id="KW-0813">Transport</keyword>
<dbReference type="RefSeq" id="WP_114743979.1">
    <property type="nucleotide sequence ID" value="NZ_QQAY01000001.1"/>
</dbReference>
<evidence type="ECO:0000313" key="8">
    <source>
        <dbReference type="Proteomes" id="UP000255326"/>
    </source>
</evidence>
<dbReference type="OrthoDB" id="9796817at2"/>
<organism evidence="7 8">
    <name type="scientific">Falsibacillus pallidus</name>
    <dbReference type="NCBI Taxonomy" id="493781"/>
    <lineage>
        <taxon>Bacteria</taxon>
        <taxon>Bacillati</taxon>
        <taxon>Bacillota</taxon>
        <taxon>Bacilli</taxon>
        <taxon>Bacillales</taxon>
        <taxon>Bacillaceae</taxon>
        <taxon>Falsibacillus</taxon>
    </lineage>
</organism>
<dbReference type="Gene3D" id="3.40.190.10">
    <property type="entry name" value="Periplasmic binding protein-like II"/>
    <property type="match status" value="1"/>
</dbReference>
<protein>
    <submittedName>
        <fullName evidence="7">Peptide/nickel transport system substrate-binding protein</fullName>
    </submittedName>
</protein>
<dbReference type="EMBL" id="QQAY01000001">
    <property type="protein sequence ID" value="RDI47777.1"/>
    <property type="molecule type" value="Genomic_DNA"/>
</dbReference>
<evidence type="ECO:0000256" key="1">
    <source>
        <dbReference type="ARBA" id="ARBA00005695"/>
    </source>
</evidence>
<dbReference type="PANTHER" id="PTHR30290:SF9">
    <property type="entry name" value="OLIGOPEPTIDE-BINDING PROTEIN APPA"/>
    <property type="match status" value="1"/>
</dbReference>
<comment type="similarity">
    <text evidence="1">Belongs to the bacterial solute-binding protein 5 family.</text>
</comment>
<keyword evidence="8" id="KW-1185">Reference proteome</keyword>
<dbReference type="PANTHER" id="PTHR30290">
    <property type="entry name" value="PERIPLASMIC BINDING COMPONENT OF ABC TRANSPORTER"/>
    <property type="match status" value="1"/>
</dbReference>
<accession>A0A370GVU3</accession>
<evidence type="ECO:0000256" key="3">
    <source>
        <dbReference type="ARBA" id="ARBA00022729"/>
    </source>
</evidence>
<dbReference type="Gene3D" id="3.10.105.10">
    <property type="entry name" value="Dipeptide-binding Protein, Domain 3"/>
    <property type="match status" value="1"/>
</dbReference>
<dbReference type="AlphaFoldDB" id="A0A370GVU3"/>
<dbReference type="Pfam" id="PF00496">
    <property type="entry name" value="SBP_bac_5"/>
    <property type="match status" value="1"/>
</dbReference>
<comment type="caution">
    <text evidence="7">The sequence shown here is derived from an EMBL/GenBank/DDBJ whole genome shotgun (WGS) entry which is preliminary data.</text>
</comment>
<dbReference type="GO" id="GO:0015833">
    <property type="term" value="P:peptide transport"/>
    <property type="evidence" value="ECO:0007669"/>
    <property type="project" value="TreeGrafter"/>
</dbReference>
<feature type="chain" id="PRO_5039057609" evidence="5">
    <location>
        <begin position="25"/>
        <end position="575"/>
    </location>
</feature>
<dbReference type="InterPro" id="IPR039424">
    <property type="entry name" value="SBP_5"/>
</dbReference>
<evidence type="ECO:0000256" key="2">
    <source>
        <dbReference type="ARBA" id="ARBA00022448"/>
    </source>
</evidence>
<evidence type="ECO:0000259" key="6">
    <source>
        <dbReference type="Pfam" id="PF00496"/>
    </source>
</evidence>
<name>A0A370GVU3_9BACI</name>
<feature type="region of interest" description="Disordered" evidence="4">
    <location>
        <begin position="30"/>
        <end position="55"/>
    </location>
</feature>
<dbReference type="Proteomes" id="UP000255326">
    <property type="component" value="Unassembled WGS sequence"/>
</dbReference>
<dbReference type="InterPro" id="IPR000914">
    <property type="entry name" value="SBP_5_dom"/>
</dbReference>
<feature type="signal peptide" evidence="5">
    <location>
        <begin position="1"/>
        <end position="24"/>
    </location>
</feature>
<dbReference type="InterPro" id="IPR030678">
    <property type="entry name" value="Peptide/Ni-bd"/>
</dbReference>
<reference evidence="7 8" key="1">
    <citation type="submission" date="2018-07" db="EMBL/GenBank/DDBJ databases">
        <title>Genomic Encyclopedia of Type Strains, Phase IV (KMG-IV): sequencing the most valuable type-strain genomes for metagenomic binning, comparative biology and taxonomic classification.</title>
        <authorList>
            <person name="Goeker M."/>
        </authorList>
    </citation>
    <scope>NUCLEOTIDE SEQUENCE [LARGE SCALE GENOMIC DNA]</scope>
    <source>
        <strain evidence="7 8">DSM 25281</strain>
    </source>
</reference>
<dbReference type="PROSITE" id="PS51257">
    <property type="entry name" value="PROKAR_LIPOPROTEIN"/>
    <property type="match status" value="1"/>
</dbReference>
<sequence>MKRRSLLWLTTLVLVLSMFLAACGGDKKTATNTKNNNEDKKGSEQADSGPQDGGTLTYAMESEFKGLLNVNFYDSSSDAEIIGLFDDTLIDYDENLKPQPNIADWKTDDNKVYTFTFQKGVKWQNGEELKVQDWQFALETIAKIGPEHPRWTNVNTIEGATAFNEGKADHISGVEVVDDYTIKITFDKARVNNLENLWTYPLSRKEFEGMDPKKMAESEQVRTKPVGLGPYKVTKVIPGESVELTRFDDYWKGKPHIEKIIVKVIDGSLTVGELQNGGVDMTAFHPTLLPEIEKLDNVRVEKVPGLSYYYIGFKLGHFDGKKNVMDLPKYQNKKLRQAMLYAINRDEWVKAFFSGLGSPINRPVPTSHWIAADNKDLPNDYKYDPEKAKQLLDEAGYKDVDGDGFREDPDGKKFVVNFAHYDTGNPTYEARAKAMTQYWEEVGLKSKLTMTDVNLYYDQLEKDDPSIEVFYGGWGTGADPDPLPLWGKEAVWNYPRWVNDDSEKLLKDAVDISVVGTDQEKRKQLYVDWQKLFNEEVPALPIAELYDVYAVSKRVQDVKYDVSGSNSPAEWWIKQ</sequence>
<evidence type="ECO:0000256" key="5">
    <source>
        <dbReference type="SAM" id="SignalP"/>
    </source>
</evidence>
<evidence type="ECO:0000313" key="7">
    <source>
        <dbReference type="EMBL" id="RDI47777.1"/>
    </source>
</evidence>
<feature type="domain" description="Solute-binding protein family 5" evidence="6">
    <location>
        <begin position="98"/>
        <end position="482"/>
    </location>
</feature>
<dbReference type="GO" id="GO:1904680">
    <property type="term" value="F:peptide transmembrane transporter activity"/>
    <property type="evidence" value="ECO:0007669"/>
    <property type="project" value="TreeGrafter"/>
</dbReference>
<keyword evidence="3 5" id="KW-0732">Signal</keyword>
<proteinExistence type="inferred from homology"/>
<evidence type="ECO:0000256" key="4">
    <source>
        <dbReference type="SAM" id="MobiDB-lite"/>
    </source>
</evidence>
<dbReference type="NCBIfam" id="NF045467">
    <property type="entry name" value="Opp4A"/>
    <property type="match status" value="1"/>
</dbReference>
<dbReference type="InterPro" id="IPR050034">
    <property type="entry name" value="Opp4A"/>
</dbReference>
<gene>
    <name evidence="7" type="ORF">DFR59_101442</name>
</gene>
<dbReference type="GO" id="GO:0043190">
    <property type="term" value="C:ATP-binding cassette (ABC) transporter complex"/>
    <property type="evidence" value="ECO:0007669"/>
    <property type="project" value="InterPro"/>
</dbReference>
<dbReference type="GO" id="GO:0042597">
    <property type="term" value="C:periplasmic space"/>
    <property type="evidence" value="ECO:0007669"/>
    <property type="project" value="UniProtKB-ARBA"/>
</dbReference>